<keyword evidence="3" id="KW-0010">Activator</keyword>
<protein>
    <submittedName>
        <fullName evidence="6">AraC family transcriptional regulator</fullName>
    </submittedName>
</protein>
<dbReference type="InterPro" id="IPR050204">
    <property type="entry name" value="AraC_XylS_family_regulators"/>
</dbReference>
<dbReference type="SUPFAM" id="SSF46689">
    <property type="entry name" value="Homeodomain-like"/>
    <property type="match status" value="2"/>
</dbReference>
<dbReference type="Pfam" id="PF12833">
    <property type="entry name" value="HTH_18"/>
    <property type="match status" value="1"/>
</dbReference>
<keyword evidence="1" id="KW-0805">Transcription regulation</keyword>
<dbReference type="SUPFAM" id="SSF51215">
    <property type="entry name" value="Regulatory protein AraC"/>
    <property type="match status" value="1"/>
</dbReference>
<reference evidence="6" key="1">
    <citation type="submission" date="2023-04" db="EMBL/GenBank/DDBJ databases">
        <title>Comparative genomic analysis of Cohnella hashimotonis sp. nov., isolated from the International Space Station.</title>
        <authorList>
            <person name="Venkateswaran K."/>
            <person name="Simpson A."/>
        </authorList>
    </citation>
    <scope>NUCLEOTIDE SEQUENCE</scope>
    <source>
        <strain evidence="6">F6_2S_P_1</strain>
    </source>
</reference>
<evidence type="ECO:0000256" key="4">
    <source>
        <dbReference type="ARBA" id="ARBA00023163"/>
    </source>
</evidence>
<accession>A0ABT6TCJ1</accession>
<evidence type="ECO:0000259" key="5">
    <source>
        <dbReference type="PROSITE" id="PS01124"/>
    </source>
</evidence>
<keyword evidence="4" id="KW-0804">Transcription</keyword>
<dbReference type="EMBL" id="JAGRPV010000001">
    <property type="protein sequence ID" value="MDI4644557.1"/>
    <property type="molecule type" value="Genomic_DNA"/>
</dbReference>
<evidence type="ECO:0000313" key="6">
    <source>
        <dbReference type="EMBL" id="MDI4644557.1"/>
    </source>
</evidence>
<organism evidence="6 7">
    <name type="scientific">Cohnella hashimotonis</name>
    <dbReference type="NCBI Taxonomy" id="2826895"/>
    <lineage>
        <taxon>Bacteria</taxon>
        <taxon>Bacillati</taxon>
        <taxon>Bacillota</taxon>
        <taxon>Bacilli</taxon>
        <taxon>Bacillales</taxon>
        <taxon>Paenibacillaceae</taxon>
        <taxon>Cohnella</taxon>
    </lineage>
</organism>
<feature type="domain" description="HTH araC/xylS-type" evidence="5">
    <location>
        <begin position="162"/>
        <end position="260"/>
    </location>
</feature>
<dbReference type="RefSeq" id="WP_282907556.1">
    <property type="nucleotide sequence ID" value="NZ_JAGRPV010000001.1"/>
</dbReference>
<dbReference type="PANTHER" id="PTHR46796">
    <property type="entry name" value="HTH-TYPE TRANSCRIPTIONAL ACTIVATOR RHAS-RELATED"/>
    <property type="match status" value="1"/>
</dbReference>
<evidence type="ECO:0000256" key="1">
    <source>
        <dbReference type="ARBA" id="ARBA00023015"/>
    </source>
</evidence>
<keyword evidence="2" id="KW-0238">DNA-binding</keyword>
<dbReference type="Proteomes" id="UP001161691">
    <property type="component" value="Unassembled WGS sequence"/>
</dbReference>
<keyword evidence="7" id="KW-1185">Reference proteome</keyword>
<comment type="caution">
    <text evidence="6">The sequence shown here is derived from an EMBL/GenBank/DDBJ whole genome shotgun (WGS) entry which is preliminary data.</text>
</comment>
<evidence type="ECO:0000313" key="7">
    <source>
        <dbReference type="Proteomes" id="UP001161691"/>
    </source>
</evidence>
<sequence length="270" mass="31278">MSNDQQLRADPLYVGMAHHKRRSRNPVQQLYTYVIRLQTSGSCEALIDGEFSEIFPGDLLLFRPGDPYELILRDNSIDYYVICTGTWIDEWWARFDPPRKTAVPLDDELLKLWSRLERETLRSGNARDELTDYLLRAFCLSLQRLYETAGTEKASTPAYVAYSIKRFIDQHAAEALTLEQIARHAGVSVSRTVSLFKRCFNQSIMSYAIEVRLATACERIRHTSMSLDAVAASCGFNSYTYFHRQFRMRYGLSPRQYREEQQKRASLPTT</sequence>
<dbReference type="InterPro" id="IPR018060">
    <property type="entry name" value="HTH_AraC"/>
</dbReference>
<proteinExistence type="predicted"/>
<evidence type="ECO:0000256" key="2">
    <source>
        <dbReference type="ARBA" id="ARBA00023125"/>
    </source>
</evidence>
<dbReference type="InterPro" id="IPR009057">
    <property type="entry name" value="Homeodomain-like_sf"/>
</dbReference>
<dbReference type="Pfam" id="PF02311">
    <property type="entry name" value="AraC_binding"/>
    <property type="match status" value="1"/>
</dbReference>
<dbReference type="InterPro" id="IPR003313">
    <property type="entry name" value="AraC-bd"/>
</dbReference>
<dbReference type="SMART" id="SM00342">
    <property type="entry name" value="HTH_ARAC"/>
    <property type="match status" value="1"/>
</dbReference>
<dbReference type="PROSITE" id="PS01124">
    <property type="entry name" value="HTH_ARAC_FAMILY_2"/>
    <property type="match status" value="1"/>
</dbReference>
<dbReference type="InterPro" id="IPR037923">
    <property type="entry name" value="HTH-like"/>
</dbReference>
<dbReference type="PROSITE" id="PS00041">
    <property type="entry name" value="HTH_ARAC_FAMILY_1"/>
    <property type="match status" value="1"/>
</dbReference>
<dbReference type="InterPro" id="IPR018062">
    <property type="entry name" value="HTH_AraC-typ_CS"/>
</dbReference>
<evidence type="ECO:0000256" key="3">
    <source>
        <dbReference type="ARBA" id="ARBA00023159"/>
    </source>
</evidence>
<dbReference type="InterPro" id="IPR020449">
    <property type="entry name" value="Tscrpt_reg_AraC-type_HTH"/>
</dbReference>
<dbReference type="Gene3D" id="1.10.10.60">
    <property type="entry name" value="Homeodomain-like"/>
    <property type="match status" value="1"/>
</dbReference>
<dbReference type="PRINTS" id="PR00032">
    <property type="entry name" value="HTHARAC"/>
</dbReference>
<name>A0ABT6TCJ1_9BACL</name>
<gene>
    <name evidence="6" type="ORF">KB449_06260</name>
</gene>